<dbReference type="Proteomes" id="UP000223981">
    <property type="component" value="Segment"/>
</dbReference>
<evidence type="ECO:0000313" key="1">
    <source>
        <dbReference type="EMBL" id="AOO13679.1"/>
    </source>
</evidence>
<dbReference type="EMBL" id="KX349303">
    <property type="protein sequence ID" value="AOO14330.1"/>
    <property type="molecule type" value="Genomic_DNA"/>
</dbReference>
<proteinExistence type="predicted"/>
<gene>
    <name evidence="1" type="ORF">Np111211_133</name>
    <name evidence="2" type="ORF">Sn110110_136</name>
</gene>
<sequence length="130" mass="15858">MRDRDHKAEYARLTPEQKAKKIARNKLPEVIERKARWSIERESIRKQRFANNFSQVIAFFEERDNHEGCIGCGTYERLELDHINKEDKEFDPRPRMECKTMTKRQWRELDKCQLLCYDCHREKTANQNRK</sequence>
<evidence type="ECO:0000313" key="3">
    <source>
        <dbReference type="Proteomes" id="UP000223711"/>
    </source>
</evidence>
<name>A0A1D7SL25_9CAUD</name>
<organism evidence="2 3">
    <name type="scientific">Cyanophage S-RIM14</name>
    <dbReference type="NCBI Taxonomy" id="1278423"/>
    <lineage>
        <taxon>Viruses</taxon>
        <taxon>Duplodnaviria</taxon>
        <taxon>Heunggongvirae</taxon>
        <taxon>Uroviricota</taxon>
        <taxon>Caudoviricetes</taxon>
        <taxon>Pantevenvirales</taxon>
        <taxon>Kyanoviridae</taxon>
        <taxon>Ahtivirus</taxon>
        <taxon>Ahtivirus sagseatwo</taxon>
    </lineage>
</organism>
<protein>
    <submittedName>
        <fullName evidence="2">Uncharacterized protein</fullName>
    </submittedName>
</protein>
<evidence type="ECO:0000313" key="2">
    <source>
        <dbReference type="EMBL" id="AOO14330.1"/>
    </source>
</evidence>
<accession>A0A1D7SL25</accession>
<dbReference type="Proteomes" id="UP000223711">
    <property type="component" value="Segment"/>
</dbReference>
<dbReference type="EMBL" id="KX349300">
    <property type="protein sequence ID" value="AOO13679.1"/>
    <property type="molecule type" value="Genomic_DNA"/>
</dbReference>
<reference evidence="2 3" key="1">
    <citation type="journal article" date="2016" name="Environ. Microbiol.">
        <title>Genomic diversification of marine cyanophages into stable ecotypes.</title>
        <authorList>
            <person name="Marston M.F."/>
            <person name="Martiny J.B."/>
        </authorList>
    </citation>
    <scope>NUCLEOTIDE SEQUENCE [LARGE SCALE GENOMIC DNA]</scope>
    <source>
        <strain evidence="1">Np_11_1211</strain>
        <strain evidence="2">Sn_11_0110</strain>
    </source>
</reference>